<dbReference type="Proteomes" id="UP000192738">
    <property type="component" value="Unassembled WGS sequence"/>
</dbReference>
<dbReference type="EMBL" id="FWXI01000027">
    <property type="protein sequence ID" value="SMD11601.1"/>
    <property type="molecule type" value="Genomic_DNA"/>
</dbReference>
<evidence type="ECO:0000313" key="3">
    <source>
        <dbReference type="EMBL" id="SMD11601.1"/>
    </source>
</evidence>
<dbReference type="InterPro" id="IPR027051">
    <property type="entry name" value="XdhC_Rossmann_dom"/>
</dbReference>
<dbReference type="STRING" id="112901.SAMN04488500_12735"/>
<gene>
    <name evidence="3" type="ORF">SAMN04488500_12735</name>
</gene>
<dbReference type="AlphaFoldDB" id="A0A1W2EPL9"/>
<dbReference type="OrthoDB" id="9773039at2"/>
<dbReference type="RefSeq" id="WP_084578065.1">
    <property type="nucleotide sequence ID" value="NZ_CP155572.1"/>
</dbReference>
<dbReference type="Gene3D" id="3.40.50.720">
    <property type="entry name" value="NAD(P)-binding Rossmann-like Domain"/>
    <property type="match status" value="1"/>
</dbReference>
<dbReference type="InterPro" id="IPR052698">
    <property type="entry name" value="MoCofactor_Util/Proc"/>
</dbReference>
<evidence type="ECO:0000259" key="1">
    <source>
        <dbReference type="Pfam" id="PF02625"/>
    </source>
</evidence>
<organism evidence="3 4">
    <name type="scientific">Sporomusa malonica</name>
    <dbReference type="NCBI Taxonomy" id="112901"/>
    <lineage>
        <taxon>Bacteria</taxon>
        <taxon>Bacillati</taxon>
        <taxon>Bacillota</taxon>
        <taxon>Negativicutes</taxon>
        <taxon>Selenomonadales</taxon>
        <taxon>Sporomusaceae</taxon>
        <taxon>Sporomusa</taxon>
    </lineage>
</organism>
<dbReference type="PANTHER" id="PTHR30388">
    <property type="entry name" value="ALDEHYDE OXIDOREDUCTASE MOLYBDENUM COFACTOR ASSEMBLY PROTEIN"/>
    <property type="match status" value="1"/>
</dbReference>
<reference evidence="3 4" key="1">
    <citation type="submission" date="2017-04" db="EMBL/GenBank/DDBJ databases">
        <authorList>
            <person name="Afonso C.L."/>
            <person name="Miller P.J."/>
            <person name="Scott M.A."/>
            <person name="Spackman E."/>
            <person name="Goraichik I."/>
            <person name="Dimitrov K.M."/>
            <person name="Suarez D.L."/>
            <person name="Swayne D.E."/>
        </authorList>
    </citation>
    <scope>NUCLEOTIDE SEQUENCE [LARGE SCALE GENOMIC DNA]</scope>
    <source>
        <strain evidence="3 4">DSM 5090</strain>
    </source>
</reference>
<keyword evidence="4" id="KW-1185">Reference proteome</keyword>
<dbReference type="InterPro" id="IPR003777">
    <property type="entry name" value="XdhC_CoxI"/>
</dbReference>
<evidence type="ECO:0000313" key="4">
    <source>
        <dbReference type="Proteomes" id="UP000192738"/>
    </source>
</evidence>
<protein>
    <submittedName>
        <fullName evidence="3">Xanthine dehydrogenase accessory factor</fullName>
    </submittedName>
</protein>
<dbReference type="NCBIfam" id="NF045664">
    <property type="entry name" value="XdhC_rel_AOR"/>
    <property type="match status" value="1"/>
</dbReference>
<feature type="domain" description="XdhC Rossmann" evidence="2">
    <location>
        <begin position="197"/>
        <end position="338"/>
    </location>
</feature>
<sequence>MKGFYQNVVDLLSCGESIVLATIFHSAGSAPRSAGAKMVIRADGSIIGTVGGGRLEADTIGLAKKVMESRQSVIQAFDLTGTDAAGVGMICGGAGEILLDYIDAGDDENRKVFEAIIANMDKAQKAWLITELAEEPVEGKMRQQCLVKHDGTVIGSFHCEPEFMAKLSSGPAKISIHADIKDGRRFIVEPIRTTGVVYLFGAGHVSQQIARLTDMVGFNTIVLDDRPAFANKERFPKAETVVIDTFQPLPELVINKDSYLVIVTRGHLHDSIVLEQALRTSAGYIGMIGSKKKRDKLFKSLEAQGFSKEDLKRVYSPIGIDIYAETPEEIAVSIVAELIKARAERERCVTVER</sequence>
<feature type="domain" description="XdhC- CoxI" evidence="1">
    <location>
        <begin position="15"/>
        <end position="77"/>
    </location>
</feature>
<accession>A0A1W2EPL9</accession>
<evidence type="ECO:0000259" key="2">
    <source>
        <dbReference type="Pfam" id="PF13478"/>
    </source>
</evidence>
<dbReference type="Pfam" id="PF02625">
    <property type="entry name" value="XdhC_CoxI"/>
    <property type="match status" value="1"/>
</dbReference>
<name>A0A1W2EPL9_9FIRM</name>
<dbReference type="PANTHER" id="PTHR30388:SF6">
    <property type="entry name" value="XANTHINE DEHYDROGENASE SUBUNIT A-RELATED"/>
    <property type="match status" value="1"/>
</dbReference>
<proteinExistence type="predicted"/>
<dbReference type="Pfam" id="PF13478">
    <property type="entry name" value="XdhC_C"/>
    <property type="match status" value="1"/>
</dbReference>